<dbReference type="EMBL" id="CAFAAV010000046">
    <property type="protein sequence ID" value="CAB4812069.1"/>
    <property type="molecule type" value="Genomic_DNA"/>
</dbReference>
<dbReference type="EMBL" id="CAFBMT010000004">
    <property type="protein sequence ID" value="CAB4920449.1"/>
    <property type="molecule type" value="Genomic_DNA"/>
</dbReference>
<gene>
    <name evidence="2" type="ORF">UFOPK2656_01951</name>
    <name evidence="3" type="ORF">UFOPK3099_00812</name>
    <name evidence="4" type="ORF">UFOPK3267_00042</name>
    <name evidence="5" type="ORF">UFOPK3651_00819</name>
    <name evidence="6" type="ORF">UFOPK3931_03470</name>
    <name evidence="1" type="ORF">UFOPK4189_01006</name>
</gene>
<dbReference type="InterPro" id="IPR029063">
    <property type="entry name" value="SAM-dependent_MTases_sf"/>
</dbReference>
<dbReference type="EMBL" id="CAESGF010000004">
    <property type="protein sequence ID" value="CAB4363225.1"/>
    <property type="molecule type" value="Genomic_DNA"/>
</dbReference>
<reference evidence="4" key="1">
    <citation type="submission" date="2020-05" db="EMBL/GenBank/DDBJ databases">
        <authorList>
            <person name="Chiriac C."/>
            <person name="Salcher M."/>
            <person name="Ghai R."/>
            <person name="Kavagutti S V."/>
        </authorList>
    </citation>
    <scope>NUCLEOTIDE SEQUENCE</scope>
</reference>
<evidence type="ECO:0000313" key="4">
    <source>
        <dbReference type="EMBL" id="CAB4845931.1"/>
    </source>
</evidence>
<dbReference type="EMBL" id="CAEZYF010000012">
    <property type="protein sequence ID" value="CAB4728703.1"/>
    <property type="molecule type" value="Genomic_DNA"/>
</dbReference>
<dbReference type="PANTHER" id="PTHR39290:SF6">
    <property type="entry name" value="S-ADENOSYL-L-METHIONINE-DEPENDENT METHYLTRANSFERASES SUPERFAMILY PROTEIN"/>
    <property type="match status" value="1"/>
</dbReference>
<evidence type="ECO:0000313" key="6">
    <source>
        <dbReference type="EMBL" id="CAB5022889.1"/>
    </source>
</evidence>
<evidence type="ECO:0000313" key="3">
    <source>
        <dbReference type="EMBL" id="CAB4812069.1"/>
    </source>
</evidence>
<proteinExistence type="predicted"/>
<dbReference type="AlphaFoldDB" id="A0A6J7BLU0"/>
<evidence type="ECO:0000313" key="5">
    <source>
        <dbReference type="EMBL" id="CAB4920449.1"/>
    </source>
</evidence>
<dbReference type="SUPFAM" id="SSF53335">
    <property type="entry name" value="S-adenosyl-L-methionine-dependent methyltransferases"/>
    <property type="match status" value="1"/>
</dbReference>
<evidence type="ECO:0000313" key="2">
    <source>
        <dbReference type="EMBL" id="CAB4728703.1"/>
    </source>
</evidence>
<protein>
    <submittedName>
        <fullName evidence="4">Unannotated protein</fullName>
    </submittedName>
</protein>
<accession>A0A6J7BLU0</accession>
<evidence type="ECO:0000313" key="1">
    <source>
        <dbReference type="EMBL" id="CAB4363225.1"/>
    </source>
</evidence>
<dbReference type="EMBL" id="CAFBOL010000189">
    <property type="protein sequence ID" value="CAB5022889.1"/>
    <property type="molecule type" value="Genomic_DNA"/>
</dbReference>
<organism evidence="4">
    <name type="scientific">freshwater metagenome</name>
    <dbReference type="NCBI Taxonomy" id="449393"/>
    <lineage>
        <taxon>unclassified sequences</taxon>
        <taxon>metagenomes</taxon>
        <taxon>ecological metagenomes</taxon>
    </lineage>
</organism>
<dbReference type="EMBL" id="CAFBIY010000001">
    <property type="protein sequence ID" value="CAB4845931.1"/>
    <property type="molecule type" value="Genomic_DNA"/>
</dbReference>
<name>A0A6J7BLU0_9ZZZZ</name>
<dbReference type="PANTHER" id="PTHR39290">
    <property type="entry name" value="C3H1-TYPE DOMAIN-CONTAINING PROTEIN-RELATED"/>
    <property type="match status" value="1"/>
</dbReference>
<sequence length="237" mass="26204">MAWRRRHAESAAEPVDFSGDNPLLLEFRARPEPTPTDVEALTAQYAFAIPTDQALAAIRLHSPNGIVEIGAGTGYWASLVHALGVPVTAYDPAPPMSPDNKWFHSSAAWFDVQQGDETVVDRHGDRTLLIVWPTRDQTWPADALDRYFAAGGDTLIYVGERPGNKTGDSRFHALLGGFDHCVACTYGALDLACVCGTRPIWQQRAHVALPHWPGHHDDLYVYARREAQGKTLARRVR</sequence>